<evidence type="ECO:0000256" key="1">
    <source>
        <dbReference type="PROSITE-ProRule" id="PRU00042"/>
    </source>
</evidence>
<evidence type="ECO:0000259" key="3">
    <source>
        <dbReference type="PROSITE" id="PS50157"/>
    </source>
</evidence>
<gene>
    <name evidence="4" type="ORF">HYALB_00013127</name>
</gene>
<dbReference type="Proteomes" id="UP000701801">
    <property type="component" value="Unassembled WGS sequence"/>
</dbReference>
<reference evidence="4" key="1">
    <citation type="submission" date="2021-07" db="EMBL/GenBank/DDBJ databases">
        <authorList>
            <person name="Durling M."/>
        </authorList>
    </citation>
    <scope>NUCLEOTIDE SEQUENCE</scope>
</reference>
<organism evidence="4 5">
    <name type="scientific">Hymenoscyphus albidus</name>
    <dbReference type="NCBI Taxonomy" id="595503"/>
    <lineage>
        <taxon>Eukaryota</taxon>
        <taxon>Fungi</taxon>
        <taxon>Dikarya</taxon>
        <taxon>Ascomycota</taxon>
        <taxon>Pezizomycotina</taxon>
        <taxon>Leotiomycetes</taxon>
        <taxon>Helotiales</taxon>
        <taxon>Helotiaceae</taxon>
        <taxon>Hymenoscyphus</taxon>
    </lineage>
</organism>
<feature type="region of interest" description="Disordered" evidence="2">
    <location>
        <begin position="1"/>
        <end position="22"/>
    </location>
</feature>
<dbReference type="OrthoDB" id="10329574at2759"/>
<keyword evidence="1" id="KW-0479">Metal-binding</keyword>
<proteinExistence type="predicted"/>
<dbReference type="GO" id="GO:0008270">
    <property type="term" value="F:zinc ion binding"/>
    <property type="evidence" value="ECO:0007669"/>
    <property type="project" value="UniProtKB-KW"/>
</dbReference>
<dbReference type="PROSITE" id="PS50157">
    <property type="entry name" value="ZINC_FINGER_C2H2_2"/>
    <property type="match status" value="1"/>
</dbReference>
<feature type="domain" description="C2H2-type" evidence="3">
    <location>
        <begin position="128"/>
        <end position="159"/>
    </location>
</feature>
<evidence type="ECO:0000313" key="4">
    <source>
        <dbReference type="EMBL" id="CAG8979816.1"/>
    </source>
</evidence>
<protein>
    <recommendedName>
        <fullName evidence="3">C2H2-type domain-containing protein</fullName>
    </recommendedName>
</protein>
<keyword evidence="5" id="KW-1185">Reference proteome</keyword>
<name>A0A9N9QA75_9HELO</name>
<dbReference type="InterPro" id="IPR013087">
    <property type="entry name" value="Znf_C2H2_type"/>
</dbReference>
<keyword evidence="1" id="KW-0862">Zinc</keyword>
<dbReference type="EMBL" id="CAJVRM010000339">
    <property type="protein sequence ID" value="CAG8979816.1"/>
    <property type="molecule type" value="Genomic_DNA"/>
</dbReference>
<evidence type="ECO:0000256" key="2">
    <source>
        <dbReference type="SAM" id="MobiDB-lite"/>
    </source>
</evidence>
<accession>A0A9N9QA75</accession>
<sequence>MSNFKNSTTNLLPTGSNNTKRLRMPWTAEEDDDAYVMQKEMAECCRNNKPIRTYTSQGLRRRLQVLEIKHIKDTGSGYGFPDFTNEISKGNYIRTELGISEQNVKNHHHNWTEEEDQILMTNYMRVGLRCEKCGQRFTWYSAAYSMRKEMAKFHPGQKPARIYTPSILCRRWRRLKGKSDVSEDVAWQIYESLEGNTQISEQIVEDEDVMEILKQIIKDEDITETSAAHRGERRGGN</sequence>
<evidence type="ECO:0000313" key="5">
    <source>
        <dbReference type="Proteomes" id="UP000701801"/>
    </source>
</evidence>
<comment type="caution">
    <text evidence="4">The sequence shown here is derived from an EMBL/GenBank/DDBJ whole genome shotgun (WGS) entry which is preliminary data.</text>
</comment>
<dbReference type="AlphaFoldDB" id="A0A9N9QA75"/>
<keyword evidence="1" id="KW-0863">Zinc-finger</keyword>
<feature type="compositionally biased region" description="Polar residues" evidence="2">
    <location>
        <begin position="1"/>
        <end position="19"/>
    </location>
</feature>